<sequence>SCVVRLSFGNQCRRNRKVAGFTSCPLKHGGFFKFQTRSRRSEGWKRVMLLDVGDEPSVRVGEA</sequence>
<protein>
    <submittedName>
        <fullName evidence="1">Uncharacterized protein</fullName>
    </submittedName>
</protein>
<proteinExistence type="predicted"/>
<feature type="non-terminal residue" evidence="1">
    <location>
        <position position="1"/>
    </location>
</feature>
<dbReference type="EMBL" id="LXQA011316100">
    <property type="protein sequence ID" value="MCI92964.1"/>
    <property type="molecule type" value="Genomic_DNA"/>
</dbReference>
<organism evidence="1 2">
    <name type="scientific">Trifolium medium</name>
    <dbReference type="NCBI Taxonomy" id="97028"/>
    <lineage>
        <taxon>Eukaryota</taxon>
        <taxon>Viridiplantae</taxon>
        <taxon>Streptophyta</taxon>
        <taxon>Embryophyta</taxon>
        <taxon>Tracheophyta</taxon>
        <taxon>Spermatophyta</taxon>
        <taxon>Magnoliopsida</taxon>
        <taxon>eudicotyledons</taxon>
        <taxon>Gunneridae</taxon>
        <taxon>Pentapetalae</taxon>
        <taxon>rosids</taxon>
        <taxon>fabids</taxon>
        <taxon>Fabales</taxon>
        <taxon>Fabaceae</taxon>
        <taxon>Papilionoideae</taxon>
        <taxon>50 kb inversion clade</taxon>
        <taxon>NPAAA clade</taxon>
        <taxon>Hologalegina</taxon>
        <taxon>IRL clade</taxon>
        <taxon>Trifolieae</taxon>
        <taxon>Trifolium</taxon>
    </lineage>
</organism>
<dbReference type="AlphaFoldDB" id="A0A392VX69"/>
<comment type="caution">
    <text evidence="1">The sequence shown here is derived from an EMBL/GenBank/DDBJ whole genome shotgun (WGS) entry which is preliminary data.</text>
</comment>
<keyword evidence="2" id="KW-1185">Reference proteome</keyword>
<evidence type="ECO:0000313" key="1">
    <source>
        <dbReference type="EMBL" id="MCI92964.1"/>
    </source>
</evidence>
<reference evidence="1 2" key="1">
    <citation type="journal article" date="2018" name="Front. Plant Sci.">
        <title>Red Clover (Trifolium pratense) and Zigzag Clover (T. medium) - A Picture of Genomic Similarities and Differences.</title>
        <authorList>
            <person name="Dluhosova J."/>
            <person name="Istvanek J."/>
            <person name="Nedelnik J."/>
            <person name="Repkova J."/>
        </authorList>
    </citation>
    <scope>NUCLEOTIDE SEQUENCE [LARGE SCALE GENOMIC DNA]</scope>
    <source>
        <strain evidence="2">cv. 10/8</strain>
        <tissue evidence="1">Leaf</tissue>
    </source>
</reference>
<name>A0A392VX69_9FABA</name>
<evidence type="ECO:0000313" key="2">
    <source>
        <dbReference type="Proteomes" id="UP000265520"/>
    </source>
</evidence>
<dbReference type="Proteomes" id="UP000265520">
    <property type="component" value="Unassembled WGS sequence"/>
</dbReference>
<accession>A0A392VX69</accession>